<name>A0A4R5U9W9_9HYPH</name>
<dbReference type="OrthoDB" id="8454810at2"/>
<protein>
    <submittedName>
        <fullName evidence="1">Uncharacterized protein</fullName>
    </submittedName>
</protein>
<dbReference type="Proteomes" id="UP000295238">
    <property type="component" value="Unassembled WGS sequence"/>
</dbReference>
<dbReference type="EMBL" id="SMTL01000007">
    <property type="protein sequence ID" value="TDK31272.1"/>
    <property type="molecule type" value="Genomic_DNA"/>
</dbReference>
<dbReference type="RefSeq" id="WP_133317988.1">
    <property type="nucleotide sequence ID" value="NZ_SMTL01000007.1"/>
</dbReference>
<gene>
    <name evidence="1" type="ORF">E2F50_20235</name>
</gene>
<evidence type="ECO:0000313" key="2">
    <source>
        <dbReference type="Proteomes" id="UP000295238"/>
    </source>
</evidence>
<organism evidence="1 2">
    <name type="scientific">Rhizobium deserti</name>
    <dbReference type="NCBI Taxonomy" id="2547961"/>
    <lineage>
        <taxon>Bacteria</taxon>
        <taxon>Pseudomonadati</taxon>
        <taxon>Pseudomonadota</taxon>
        <taxon>Alphaproteobacteria</taxon>
        <taxon>Hyphomicrobiales</taxon>
        <taxon>Rhizobiaceae</taxon>
        <taxon>Rhizobium/Agrobacterium group</taxon>
        <taxon>Rhizobium</taxon>
    </lineage>
</organism>
<accession>A0A4R5U9W9</accession>
<keyword evidence="2" id="KW-1185">Reference proteome</keyword>
<evidence type="ECO:0000313" key="1">
    <source>
        <dbReference type="EMBL" id="TDK31272.1"/>
    </source>
</evidence>
<comment type="caution">
    <text evidence="1">The sequence shown here is derived from an EMBL/GenBank/DDBJ whole genome shotgun (WGS) entry which is preliminary data.</text>
</comment>
<dbReference type="AlphaFoldDB" id="A0A4R5U9W9"/>
<reference evidence="1 2" key="1">
    <citation type="submission" date="2019-03" db="EMBL/GenBank/DDBJ databases">
        <title>Rhizobium sp. nov., an bacterium isolated from biocrust in Mu Us Desert.</title>
        <authorList>
            <person name="Lixiong L."/>
        </authorList>
    </citation>
    <scope>NUCLEOTIDE SEQUENCE [LARGE SCALE GENOMIC DNA]</scope>
    <source>
        <strain evidence="1 2">SPY-1</strain>
    </source>
</reference>
<proteinExistence type="predicted"/>
<sequence>MRSFSSDTSETVVIIKLDELIRRLRDDGKDISAIGQFFDVGEWLIAFEGIENAFSETPIDDETGDKIQWLKAYFANLGS</sequence>